<dbReference type="EMBL" id="ML145450">
    <property type="protein sequence ID" value="TBU51011.1"/>
    <property type="molecule type" value="Genomic_DNA"/>
</dbReference>
<proteinExistence type="predicted"/>
<keyword evidence="2" id="KW-1185">Reference proteome</keyword>
<dbReference type="AlphaFoldDB" id="A0A4Q9PDH7"/>
<reference evidence="1 2" key="1">
    <citation type="submission" date="2019-01" db="EMBL/GenBank/DDBJ databases">
        <title>Draft genome sequences of three monokaryotic isolates of the white-rot basidiomycete fungus Dichomitus squalens.</title>
        <authorList>
            <consortium name="DOE Joint Genome Institute"/>
            <person name="Lopez S.C."/>
            <person name="Andreopoulos B."/>
            <person name="Pangilinan J."/>
            <person name="Lipzen A."/>
            <person name="Riley R."/>
            <person name="Ahrendt S."/>
            <person name="Ng V."/>
            <person name="Barry K."/>
            <person name="Daum C."/>
            <person name="Grigoriev I.V."/>
            <person name="Hilden K.S."/>
            <person name="Makela M.R."/>
            <person name="de Vries R.P."/>
        </authorList>
    </citation>
    <scope>NUCLEOTIDE SEQUENCE [LARGE SCALE GENOMIC DNA]</scope>
    <source>
        <strain evidence="1 2">CBS 464.89</strain>
    </source>
</reference>
<evidence type="ECO:0000313" key="2">
    <source>
        <dbReference type="Proteomes" id="UP000292082"/>
    </source>
</evidence>
<gene>
    <name evidence="1" type="ORF">BD310DRAFT_442722</name>
</gene>
<accession>A0A4Q9PDH7</accession>
<name>A0A4Q9PDH7_9APHY</name>
<sequence>MSYNVTGHRGSVLCLKFDRDWDILYDDEVERVDERAPRKGFMVSGSSNCMHIAHRLRAASAFLGLPQMEVDMSHRSPSGESRG</sequence>
<organism evidence="1 2">
    <name type="scientific">Dichomitus squalens</name>
    <dbReference type="NCBI Taxonomy" id="114155"/>
    <lineage>
        <taxon>Eukaryota</taxon>
        <taxon>Fungi</taxon>
        <taxon>Dikarya</taxon>
        <taxon>Basidiomycota</taxon>
        <taxon>Agaricomycotina</taxon>
        <taxon>Agaricomycetes</taxon>
        <taxon>Polyporales</taxon>
        <taxon>Polyporaceae</taxon>
        <taxon>Dichomitus</taxon>
    </lineage>
</organism>
<protein>
    <submittedName>
        <fullName evidence="1">Uncharacterized protein</fullName>
    </submittedName>
</protein>
<evidence type="ECO:0000313" key="1">
    <source>
        <dbReference type="EMBL" id="TBU51011.1"/>
    </source>
</evidence>
<dbReference type="Proteomes" id="UP000292082">
    <property type="component" value="Unassembled WGS sequence"/>
</dbReference>
<dbReference type="STRING" id="114155.A0A4Q9PDH7"/>